<feature type="signal peptide" evidence="3">
    <location>
        <begin position="1"/>
        <end position="20"/>
    </location>
</feature>
<name>A0A7R7ICC0_9FIRM</name>
<dbReference type="KEGG" id="ahb:bsdtb5_17370"/>
<evidence type="ECO:0000256" key="1">
    <source>
        <dbReference type="ARBA" id="ARBA00022729"/>
    </source>
</evidence>
<sequence length="255" mass="29017">MKKKFIFVMIIATISLTGCAKTQDMSEEKTKMVTEYMAGLLLKYDKNYEEKLVYKSKEESTTNNLATQETYVSYKNNEVVQNSEVSNGSVDSSNVGDYSNTDENQQVLTSDDSNKDANYMDLNKIINIKDFQLSYVGSSLLSKYPKEASDASIMITPGEGNKLLIVEFNIKNTSTEEKSINLKNYKISYIINNNDNKIKSQLTLLNNDLHYFNSKIKGNESKKAVLFFEVPENYNISEADLYIDYQDKTAKVNLK</sequence>
<evidence type="ECO:0008006" key="6">
    <source>
        <dbReference type="Google" id="ProtNLM"/>
    </source>
</evidence>
<feature type="region of interest" description="Disordered" evidence="2">
    <location>
        <begin position="82"/>
        <end position="113"/>
    </location>
</feature>
<feature type="compositionally biased region" description="Polar residues" evidence="2">
    <location>
        <begin position="98"/>
        <end position="111"/>
    </location>
</feature>
<dbReference type="PROSITE" id="PS51257">
    <property type="entry name" value="PROKAR_LIPOPROTEIN"/>
    <property type="match status" value="1"/>
</dbReference>
<dbReference type="AlphaFoldDB" id="A0A7R7ICC0"/>
<dbReference type="RefSeq" id="WP_271715659.1">
    <property type="nucleotide sequence ID" value="NZ_AP024169.1"/>
</dbReference>
<feature type="chain" id="PRO_5038533383" description="DUF4352 domain-containing protein" evidence="3">
    <location>
        <begin position="21"/>
        <end position="255"/>
    </location>
</feature>
<feature type="compositionally biased region" description="Low complexity" evidence="2">
    <location>
        <begin position="82"/>
        <end position="97"/>
    </location>
</feature>
<evidence type="ECO:0000313" key="4">
    <source>
        <dbReference type="EMBL" id="BCN30442.1"/>
    </source>
</evidence>
<accession>A0A7R7ICC0</accession>
<dbReference type="Gene3D" id="2.60.40.1240">
    <property type="match status" value="1"/>
</dbReference>
<dbReference type="InterPro" id="IPR029050">
    <property type="entry name" value="Immunoprotect_excell_Ig-like"/>
</dbReference>
<evidence type="ECO:0000313" key="5">
    <source>
        <dbReference type="Proteomes" id="UP000595897"/>
    </source>
</evidence>
<reference evidence="4 5" key="1">
    <citation type="submission" date="2020-11" db="EMBL/GenBank/DDBJ databases">
        <title>Draft genome sequencing of a Lachnospiraceae strain isolated from anoxic soil subjected to BSD treatment.</title>
        <authorList>
            <person name="Uek A."/>
            <person name="Tonouchi A."/>
        </authorList>
    </citation>
    <scope>NUCLEOTIDE SEQUENCE [LARGE SCALE GENOMIC DNA]</scope>
    <source>
        <strain evidence="4 5">TB5</strain>
    </source>
</reference>
<dbReference type="EMBL" id="AP024169">
    <property type="protein sequence ID" value="BCN30442.1"/>
    <property type="molecule type" value="Genomic_DNA"/>
</dbReference>
<keyword evidence="1 3" id="KW-0732">Signal</keyword>
<gene>
    <name evidence="4" type="ORF">bsdtb5_17370</name>
</gene>
<organism evidence="4 5">
    <name type="scientific">Anaeromicropila herbilytica</name>
    <dbReference type="NCBI Taxonomy" id="2785025"/>
    <lineage>
        <taxon>Bacteria</taxon>
        <taxon>Bacillati</taxon>
        <taxon>Bacillota</taxon>
        <taxon>Clostridia</taxon>
        <taxon>Lachnospirales</taxon>
        <taxon>Lachnospiraceae</taxon>
        <taxon>Anaeromicropila</taxon>
    </lineage>
</organism>
<dbReference type="Proteomes" id="UP000595897">
    <property type="component" value="Chromosome"/>
</dbReference>
<protein>
    <recommendedName>
        <fullName evidence="6">DUF4352 domain-containing protein</fullName>
    </recommendedName>
</protein>
<evidence type="ECO:0000256" key="2">
    <source>
        <dbReference type="SAM" id="MobiDB-lite"/>
    </source>
</evidence>
<evidence type="ECO:0000256" key="3">
    <source>
        <dbReference type="SAM" id="SignalP"/>
    </source>
</evidence>
<proteinExistence type="predicted"/>
<keyword evidence="5" id="KW-1185">Reference proteome</keyword>